<evidence type="ECO:0000256" key="3">
    <source>
        <dbReference type="ARBA" id="ARBA00023125"/>
    </source>
</evidence>
<dbReference type="PANTHER" id="PTHR30408">
    <property type="entry name" value="TYPE-1 RESTRICTION ENZYME ECOKI SPECIFICITY PROTEIN"/>
    <property type="match status" value="1"/>
</dbReference>
<keyword evidence="5" id="KW-0255">Endonuclease</keyword>
<evidence type="ECO:0000313" key="6">
    <source>
        <dbReference type="Proteomes" id="UP000322051"/>
    </source>
</evidence>
<dbReference type="InterPro" id="IPR044946">
    <property type="entry name" value="Restrct_endonuc_typeI_TRD_sf"/>
</dbReference>
<sequence>MIMELKKVKIGDYLETISDYHANGSYQSLKKNITFKRKKDYAIVIRTLNFERDDYDKDLLFINKNEYDYLAKSKVYPDDILMNKIADAGSVYLMPNLNTHVSCGMNLFLIRFNKSVNQKYMYYNMKNVEKYIKSFAHGTTTKTITKNEVKNIEIRIHDRPEQDKIADLLTNIDSKIENNNAISKELESMAKTIYDYWFLQFEFPDKASKPYKSNGGKMVWNNQLKQAIPEGWKVLRLKDILIENPKSKIKVNEVKNEGDFPFFTSGEKILRTNSYIVSGLNCYLNTGGNAGVKYFDGKSAYSTDTWCITASSGMNYLLPFILKSIEPSMNDRFFQGTGLKHLQKDLLREYKIVIPSNDIINKFVNIVHQYFAKETIKFHENQELQSLRDFLLPMLMNGQVTIKD</sequence>
<keyword evidence="5" id="KW-0540">Nuclease</keyword>
<dbReference type="Proteomes" id="UP000322051">
    <property type="component" value="Unassembled WGS sequence"/>
</dbReference>
<accession>A0AB73BPN2</accession>
<evidence type="ECO:0000259" key="4">
    <source>
        <dbReference type="Pfam" id="PF01420"/>
    </source>
</evidence>
<evidence type="ECO:0000313" key="5">
    <source>
        <dbReference type="EMBL" id="KAA8797729.1"/>
    </source>
</evidence>
<protein>
    <submittedName>
        <fullName evidence="5">Restriction endonuclease subunit S</fullName>
    </submittedName>
</protein>
<reference evidence="5 6" key="1">
    <citation type="submission" date="2019-09" db="EMBL/GenBank/DDBJ databases">
        <title>Comparative analysis of L. crispatus genomes revealed niche specific adaptation to different host and body sites.</title>
        <authorList>
            <person name="Pan M."/>
            <person name="Hidalgo-Cantabrana C."/>
            <person name="Barrangou R."/>
        </authorList>
    </citation>
    <scope>NUCLEOTIDE SEQUENCE [LARGE SCALE GENOMIC DNA]</scope>
    <source>
        <strain evidence="5 6">NCK973</strain>
    </source>
</reference>
<dbReference type="GO" id="GO:0004519">
    <property type="term" value="F:endonuclease activity"/>
    <property type="evidence" value="ECO:0007669"/>
    <property type="project" value="UniProtKB-KW"/>
</dbReference>
<proteinExistence type="inferred from homology"/>
<evidence type="ECO:0000256" key="2">
    <source>
        <dbReference type="ARBA" id="ARBA00022747"/>
    </source>
</evidence>
<dbReference type="Pfam" id="PF01420">
    <property type="entry name" value="Methylase_S"/>
    <property type="match status" value="2"/>
</dbReference>
<keyword evidence="3" id="KW-0238">DNA-binding</keyword>
<gene>
    <name evidence="5" type="ORF">F1C02_06395</name>
</gene>
<dbReference type="GO" id="GO:0003677">
    <property type="term" value="F:DNA binding"/>
    <property type="evidence" value="ECO:0007669"/>
    <property type="project" value="UniProtKB-KW"/>
</dbReference>
<comment type="similarity">
    <text evidence="1">Belongs to the type-I restriction system S methylase family.</text>
</comment>
<dbReference type="AlphaFoldDB" id="A0AB73BPN2"/>
<keyword evidence="2" id="KW-0680">Restriction system</keyword>
<keyword evidence="5" id="KW-0378">Hydrolase</keyword>
<name>A0AB73BPN2_9LACO</name>
<dbReference type="InterPro" id="IPR052021">
    <property type="entry name" value="Type-I_RS_S_subunit"/>
</dbReference>
<feature type="domain" description="Type I restriction modification DNA specificity" evidence="4">
    <location>
        <begin position="229"/>
        <end position="385"/>
    </location>
</feature>
<dbReference type="PANTHER" id="PTHR30408:SF13">
    <property type="entry name" value="TYPE I RESTRICTION ENZYME HINDI SPECIFICITY SUBUNIT"/>
    <property type="match status" value="1"/>
</dbReference>
<dbReference type="GO" id="GO:0009307">
    <property type="term" value="P:DNA restriction-modification system"/>
    <property type="evidence" value="ECO:0007669"/>
    <property type="project" value="UniProtKB-KW"/>
</dbReference>
<feature type="domain" description="Type I restriction modification DNA specificity" evidence="4">
    <location>
        <begin position="29"/>
        <end position="187"/>
    </location>
</feature>
<evidence type="ECO:0000256" key="1">
    <source>
        <dbReference type="ARBA" id="ARBA00010923"/>
    </source>
</evidence>
<dbReference type="SUPFAM" id="SSF116734">
    <property type="entry name" value="DNA methylase specificity domain"/>
    <property type="match status" value="2"/>
</dbReference>
<dbReference type="Gene3D" id="3.90.220.20">
    <property type="entry name" value="DNA methylase specificity domains"/>
    <property type="match status" value="2"/>
</dbReference>
<comment type="caution">
    <text evidence="5">The sequence shown here is derived from an EMBL/GenBank/DDBJ whole genome shotgun (WGS) entry which is preliminary data.</text>
</comment>
<dbReference type="InterPro" id="IPR000055">
    <property type="entry name" value="Restrct_endonuc_typeI_TRD"/>
</dbReference>
<organism evidence="5 6">
    <name type="scientific">Lactobacillus crispatus</name>
    <dbReference type="NCBI Taxonomy" id="47770"/>
    <lineage>
        <taxon>Bacteria</taxon>
        <taxon>Bacillati</taxon>
        <taxon>Bacillota</taxon>
        <taxon>Bacilli</taxon>
        <taxon>Lactobacillales</taxon>
        <taxon>Lactobacillaceae</taxon>
        <taxon>Lactobacillus</taxon>
    </lineage>
</organism>
<dbReference type="EMBL" id="VUAO01000014">
    <property type="protein sequence ID" value="KAA8797729.1"/>
    <property type="molecule type" value="Genomic_DNA"/>
</dbReference>